<evidence type="ECO:0000256" key="3">
    <source>
        <dbReference type="ARBA" id="ARBA00012485"/>
    </source>
</evidence>
<evidence type="ECO:0000256" key="5">
    <source>
        <dbReference type="ARBA" id="ARBA00022786"/>
    </source>
</evidence>
<dbReference type="OrthoDB" id="271273at2759"/>
<dbReference type="InterPro" id="IPR000569">
    <property type="entry name" value="HECT_dom"/>
</dbReference>
<feature type="region of interest" description="Disordered" evidence="8">
    <location>
        <begin position="976"/>
        <end position="1007"/>
    </location>
</feature>
<proteinExistence type="inferred from homology"/>
<dbReference type="Gene3D" id="1.25.10.10">
    <property type="entry name" value="Leucine-rich Repeat Variant"/>
    <property type="match status" value="1"/>
</dbReference>
<dbReference type="SUPFAM" id="SSF48371">
    <property type="entry name" value="ARM repeat"/>
    <property type="match status" value="1"/>
</dbReference>
<keyword evidence="5 7" id="KW-0833">Ubl conjugation pathway</keyword>
<feature type="region of interest" description="Disordered" evidence="8">
    <location>
        <begin position="1415"/>
        <end position="1451"/>
    </location>
</feature>
<dbReference type="InterPro" id="IPR016024">
    <property type="entry name" value="ARM-type_fold"/>
</dbReference>
<feature type="compositionally biased region" description="Polar residues" evidence="8">
    <location>
        <begin position="1094"/>
        <end position="1114"/>
    </location>
</feature>
<feature type="compositionally biased region" description="Basic and acidic residues" evidence="8">
    <location>
        <begin position="856"/>
        <end position="867"/>
    </location>
</feature>
<dbReference type="STRING" id="448386.A0A2V3J6P1"/>
<evidence type="ECO:0000256" key="6">
    <source>
        <dbReference type="PROSITE-ProRule" id="PRU00103"/>
    </source>
</evidence>
<feature type="region of interest" description="Disordered" evidence="8">
    <location>
        <begin position="834"/>
        <end position="889"/>
    </location>
</feature>
<feature type="compositionally biased region" description="Acidic residues" evidence="8">
    <location>
        <begin position="868"/>
        <end position="888"/>
    </location>
</feature>
<organism evidence="10 11">
    <name type="scientific">Gracilariopsis chorda</name>
    <dbReference type="NCBI Taxonomy" id="448386"/>
    <lineage>
        <taxon>Eukaryota</taxon>
        <taxon>Rhodophyta</taxon>
        <taxon>Florideophyceae</taxon>
        <taxon>Rhodymeniophycidae</taxon>
        <taxon>Gracilariales</taxon>
        <taxon>Gracilariaceae</taxon>
        <taxon>Gracilariopsis</taxon>
    </lineage>
</organism>
<feature type="compositionally biased region" description="Basic residues" evidence="8">
    <location>
        <begin position="843"/>
        <end position="852"/>
    </location>
</feature>
<dbReference type="Proteomes" id="UP000247409">
    <property type="component" value="Unassembled WGS sequence"/>
</dbReference>
<dbReference type="Pfam" id="PF25579">
    <property type="entry name" value="TPR_TRIP12_N"/>
    <property type="match status" value="1"/>
</dbReference>
<dbReference type="InterPro" id="IPR000225">
    <property type="entry name" value="Armadillo"/>
</dbReference>
<evidence type="ECO:0000256" key="4">
    <source>
        <dbReference type="ARBA" id="ARBA00022679"/>
    </source>
</evidence>
<dbReference type="InterPro" id="IPR057948">
    <property type="entry name" value="TPR_TRIP12_N"/>
</dbReference>
<feature type="repeat" description="HEAT" evidence="6">
    <location>
        <begin position="233"/>
        <end position="271"/>
    </location>
</feature>
<dbReference type="SUPFAM" id="SSF56204">
    <property type="entry name" value="Hect, E3 ligase catalytic domain"/>
    <property type="match status" value="1"/>
</dbReference>
<feature type="region of interest" description="Disordered" evidence="8">
    <location>
        <begin position="1094"/>
        <end position="1147"/>
    </location>
</feature>
<feature type="active site" description="Glycyl thioester intermediate" evidence="7">
    <location>
        <position position="1773"/>
    </location>
</feature>
<protein>
    <recommendedName>
        <fullName evidence="3">HECT-type E3 ubiquitin transferase</fullName>
        <ecNumber evidence="3">2.3.2.26</ecNumber>
    </recommendedName>
</protein>
<comment type="caution">
    <text evidence="10">The sequence shown here is derived from an EMBL/GenBank/DDBJ whole genome shotgun (WGS) entry which is preliminary data.</text>
</comment>
<feature type="compositionally biased region" description="Basic and acidic residues" evidence="8">
    <location>
        <begin position="1130"/>
        <end position="1139"/>
    </location>
</feature>
<dbReference type="GO" id="GO:0000209">
    <property type="term" value="P:protein polyubiquitination"/>
    <property type="evidence" value="ECO:0007669"/>
    <property type="project" value="TreeGrafter"/>
</dbReference>
<comment type="catalytic activity">
    <reaction evidence="1">
        <text>S-ubiquitinyl-[E2 ubiquitin-conjugating enzyme]-L-cysteine + [acceptor protein]-L-lysine = [E2 ubiquitin-conjugating enzyme]-L-cysteine + N(6)-ubiquitinyl-[acceptor protein]-L-lysine.</text>
        <dbReference type="EC" id="2.3.2.26"/>
    </reaction>
</comment>
<comment type="similarity">
    <text evidence="2">Belongs to the UPL family. K-HECT subfamily.</text>
</comment>
<evidence type="ECO:0000256" key="8">
    <source>
        <dbReference type="SAM" id="MobiDB-lite"/>
    </source>
</evidence>
<evidence type="ECO:0000256" key="1">
    <source>
        <dbReference type="ARBA" id="ARBA00000885"/>
    </source>
</evidence>
<dbReference type="EMBL" id="NBIV01000001">
    <property type="protein sequence ID" value="PXF50091.1"/>
    <property type="molecule type" value="Genomic_DNA"/>
</dbReference>
<keyword evidence="11" id="KW-1185">Reference proteome</keyword>
<dbReference type="InterPro" id="IPR045322">
    <property type="entry name" value="HECTD1/TRIP12-like"/>
</dbReference>
<dbReference type="InterPro" id="IPR011989">
    <property type="entry name" value="ARM-like"/>
</dbReference>
<feature type="domain" description="HECT" evidence="9">
    <location>
        <begin position="1482"/>
        <end position="1806"/>
    </location>
</feature>
<evidence type="ECO:0000259" key="9">
    <source>
        <dbReference type="PROSITE" id="PS50237"/>
    </source>
</evidence>
<name>A0A2V3J6P1_9FLOR</name>
<evidence type="ECO:0000256" key="2">
    <source>
        <dbReference type="ARBA" id="ARBA00006331"/>
    </source>
</evidence>
<feature type="compositionally biased region" description="Polar residues" evidence="8">
    <location>
        <begin position="1440"/>
        <end position="1450"/>
    </location>
</feature>
<dbReference type="PROSITE" id="PS50077">
    <property type="entry name" value="HEAT_REPEAT"/>
    <property type="match status" value="1"/>
</dbReference>
<dbReference type="SMART" id="SM00119">
    <property type="entry name" value="HECTc"/>
    <property type="match status" value="1"/>
</dbReference>
<accession>A0A2V3J6P1</accession>
<feature type="compositionally biased region" description="Basic and acidic residues" evidence="8">
    <location>
        <begin position="8"/>
        <end position="25"/>
    </location>
</feature>
<sequence>MSFANRNDPTDDSRADPASNRRSEDGPSSLGSDRAAPTTLQGLLRRLGADLRDIFPNNGATSQSRLQHLRTAIVAHDSTEQQMEALQELCEFLSVGTEESLVSFSVNLFVAPLVNLLRTGTNVEVKIYAARALTHMMEALPSSSSAIALNGAAGPLCQNLLSIEYIDLAEQSLSALHKLSVDYPQQIVSANGFEAVLSFIDFFSIGVQRMAAATACNLCRQPRGDAMDMISHVLPTMMRLLSSDDQRIRESALQGFTKLAEAYRSSSEKLESLCGDDLALIEKVLSLIVPPSPPALSPQSYSSALRMLAVLARGSAKLGLQILDTDTLIMKLKSRLTSGSTMHSVDCLNLADSLLPDTGEHETFQGSSTRSRRRRSVGSAANFTAIDAKRREALEKDPSSLRFFGKELFETLMRFYISSADSNARRLALSVMSKFITISPQEVLTTVIHDGKEEGDSDDSQTKTTIRFCPFVAALLGENSSKSEALVGLAMTSSALEKLPSLREAFVREGVVHEIVRLASVSSDLDGEKEENSQPRSTLVARGPAPGSSTGVTEHPSSSSHHHHHHDHSGTAINLRDMDSVWSTLAVLQRGSVYRGTRAESSSAHHRISSRALQEFRIPNLSSLPTMVPKAARSILTQYLGGNSDNAVNEELLKNSVLDKLTAICESLNSASDDESEGDLEKAISDFISLLTAPDGLTVFEISRSAIMEAMASFFAIEDNKVAIDRTAMLVKVLNKHKDEKAFTSLINSALGVLSSEEKLEVHNNESTHGTSSLSVNSGLRQLTQPFKLRLKRASAEEGGEHLRDYSNHIVLIEPLATMASVQEFLWPRVRAVGRPTSDRGTGSHRPRRTRPSRGSSRDHGSRHGEEFDMDENDSGADENQLDGDVDDDRFRVEEFFEVAERMIDEEVVDGDHIIDNSDASDEDVSSVEEEVIEQGHEDSEDNERDGPDAFGVDQLSTSLPPVELDHETLGQAPTRAAAGQTTLPRDQSSRHASASRQSNDASRNESNFRSYAAALAENMPETLDVSDHPNSAPRSLSGVLYSSSQELSFSLNGTVLPYDCSILRAVVQTYGRQRGLGPALWSDVHTLVYAKHQNTTGNQENTTSIPESSTTDPHTGEGSSAGPVRRSQRLQENKEKSRAAVPQMARKDAAKVSDEILSSIGLADGCFLVPQKLNADGLLPSIASVVAVLKHLYWILEKLNGRLVTENSKSFTSQSEGDLELPFLLEDPEVQFVSHKLTAKLIRQLSDPLALCGEMIPTWCFTIAREASFLLPFDTRRILFQSTSLGVSRALHLLQTRVSMAGVTTHRSSRHHHRESETRIGRITRQKVRVHRDRILESAIKVMNMYSSHGTVLEVEYFNEAGTGLGPTLEFYTLTSRELQMVDLKLWRSSDIEAVKNKAESESVVLITPLVQESTRHTQVRHPTTRRRSRRHSSGSASVKQNQIVQSEPPSYVVPTGSGLFPSCLPIATSQSQTSSAKTCSLFQFIGRLLGKALIDGRLLDLRFSETFSQLLLAYCRVIFDGYRSMKSSTAGPSVINEDGFKYSKHESLSLLESIDREKVWCAYTSGTSVMTLLDSVDHILAVSLKSIMKMIADGEGDSIPGLSMTFVLPGDDSIELVKDGSNIDVDENNAEEFVRRVAYHVLFGGVYQQAEALLRGLGELIDITNLLVFKASEIELLFCGPSYEKWTVDFLVQATRCDHGFTHESPAVKCFLLLLSELDQEDQQRFVQFTTGSPALPLGGLRNLHPRLTIVKRTPESGRSPDQCLPTVMTCTNYFKLPDYSSYEIAKKQVMYAVREGQRSFHLS</sequence>
<dbReference type="EC" id="2.3.2.26" evidence="3"/>
<dbReference type="Pfam" id="PF00632">
    <property type="entry name" value="HECT"/>
    <property type="match status" value="1"/>
</dbReference>
<dbReference type="SMART" id="SM00185">
    <property type="entry name" value="ARM"/>
    <property type="match status" value="3"/>
</dbReference>
<dbReference type="PANTHER" id="PTHR45670">
    <property type="entry name" value="E3 UBIQUITIN-PROTEIN LIGASE TRIP12"/>
    <property type="match status" value="1"/>
</dbReference>
<evidence type="ECO:0000256" key="7">
    <source>
        <dbReference type="PROSITE-ProRule" id="PRU00104"/>
    </source>
</evidence>
<dbReference type="Gene3D" id="3.90.1750.10">
    <property type="entry name" value="Hect, E3 ligase catalytic domains"/>
    <property type="match status" value="1"/>
</dbReference>
<reference evidence="10 11" key="1">
    <citation type="journal article" date="2018" name="Mol. Biol. Evol.">
        <title>Analysis of the draft genome of the red seaweed Gracilariopsis chorda provides insights into genome size evolution in Rhodophyta.</title>
        <authorList>
            <person name="Lee J."/>
            <person name="Yang E.C."/>
            <person name="Graf L."/>
            <person name="Yang J.H."/>
            <person name="Qiu H."/>
            <person name="Zel Zion U."/>
            <person name="Chan C.X."/>
            <person name="Stephens T.G."/>
            <person name="Weber A.P.M."/>
            <person name="Boo G.H."/>
            <person name="Boo S.M."/>
            <person name="Kim K.M."/>
            <person name="Shin Y."/>
            <person name="Jung M."/>
            <person name="Lee S.J."/>
            <person name="Yim H.S."/>
            <person name="Lee J.H."/>
            <person name="Bhattacharya D."/>
            <person name="Yoon H.S."/>
        </authorList>
    </citation>
    <scope>NUCLEOTIDE SEQUENCE [LARGE SCALE GENOMIC DNA]</scope>
    <source>
        <strain evidence="10 11">SKKU-2015</strain>
        <tissue evidence="10">Whole body</tissue>
    </source>
</reference>
<dbReference type="Gene3D" id="3.30.2410.10">
    <property type="entry name" value="Hect, E3 ligase catalytic domain"/>
    <property type="match status" value="1"/>
</dbReference>
<dbReference type="Gene3D" id="3.30.2160.10">
    <property type="entry name" value="Hect, E3 ligase catalytic domain"/>
    <property type="match status" value="1"/>
</dbReference>
<feature type="region of interest" description="Disordered" evidence="8">
    <location>
        <begin position="1"/>
        <end position="37"/>
    </location>
</feature>
<dbReference type="InterPro" id="IPR021133">
    <property type="entry name" value="HEAT_type_2"/>
</dbReference>
<evidence type="ECO:0000313" key="10">
    <source>
        <dbReference type="EMBL" id="PXF50091.1"/>
    </source>
</evidence>
<keyword evidence="4" id="KW-0808">Transferase</keyword>
<dbReference type="PROSITE" id="PS50237">
    <property type="entry name" value="HECT"/>
    <property type="match status" value="1"/>
</dbReference>
<gene>
    <name evidence="10" type="ORF">BWQ96_00251</name>
</gene>
<dbReference type="GO" id="GO:0043161">
    <property type="term" value="P:proteasome-mediated ubiquitin-dependent protein catabolic process"/>
    <property type="evidence" value="ECO:0007669"/>
    <property type="project" value="TreeGrafter"/>
</dbReference>
<evidence type="ECO:0000313" key="11">
    <source>
        <dbReference type="Proteomes" id="UP000247409"/>
    </source>
</evidence>
<dbReference type="GO" id="GO:0061630">
    <property type="term" value="F:ubiquitin protein ligase activity"/>
    <property type="evidence" value="ECO:0007669"/>
    <property type="project" value="UniProtKB-EC"/>
</dbReference>
<feature type="compositionally biased region" description="Basic residues" evidence="8">
    <location>
        <begin position="1419"/>
        <end position="1434"/>
    </location>
</feature>
<feature type="region of interest" description="Disordered" evidence="8">
    <location>
        <begin position="908"/>
        <end position="957"/>
    </location>
</feature>
<dbReference type="InterPro" id="IPR035983">
    <property type="entry name" value="Hect_E3_ubiquitin_ligase"/>
</dbReference>
<feature type="compositionally biased region" description="Acidic residues" evidence="8">
    <location>
        <begin position="919"/>
        <end position="944"/>
    </location>
</feature>
<feature type="region of interest" description="Disordered" evidence="8">
    <location>
        <begin position="523"/>
        <end position="571"/>
    </location>
</feature>
<dbReference type="PANTHER" id="PTHR45670:SF1">
    <property type="entry name" value="E3 UBIQUITIN-PROTEIN LIGASE HECTD1"/>
    <property type="match status" value="1"/>
</dbReference>